<keyword evidence="1" id="KW-0472">Membrane</keyword>
<accession>A0A4Y3HVL8</accession>
<dbReference type="Gene3D" id="1.10.287.70">
    <property type="match status" value="1"/>
</dbReference>
<feature type="domain" description="Potassium channel" evidence="2">
    <location>
        <begin position="140"/>
        <end position="210"/>
    </location>
</feature>
<dbReference type="AlphaFoldDB" id="A0A4Y3HVL8"/>
<comment type="caution">
    <text evidence="3">The sequence shown here is derived from an EMBL/GenBank/DDBJ whole genome shotgun (WGS) entry which is preliminary data.</text>
</comment>
<name>A0A4Y3HVL8_9VIBR</name>
<feature type="transmembrane region" description="Helical" evidence="1">
    <location>
        <begin position="188"/>
        <end position="213"/>
    </location>
</feature>
<dbReference type="OrthoDB" id="9813518at2"/>
<dbReference type="EMBL" id="BJLF01000006">
    <property type="protein sequence ID" value="GEA50792.1"/>
    <property type="molecule type" value="Genomic_DNA"/>
</dbReference>
<feature type="transmembrane region" description="Helical" evidence="1">
    <location>
        <begin position="85"/>
        <end position="102"/>
    </location>
</feature>
<dbReference type="PROSITE" id="PS51257">
    <property type="entry name" value="PROKAR_LIPOPROTEIN"/>
    <property type="match status" value="1"/>
</dbReference>
<feature type="transmembrane region" description="Helical" evidence="1">
    <location>
        <begin position="60"/>
        <end position="79"/>
    </location>
</feature>
<evidence type="ECO:0000313" key="3">
    <source>
        <dbReference type="EMBL" id="GEA50792.1"/>
    </source>
</evidence>
<evidence type="ECO:0000313" key="4">
    <source>
        <dbReference type="Proteomes" id="UP000318717"/>
    </source>
</evidence>
<evidence type="ECO:0000256" key="1">
    <source>
        <dbReference type="SAM" id="Phobius"/>
    </source>
</evidence>
<feature type="transmembrane region" description="Helical" evidence="1">
    <location>
        <begin position="123"/>
        <end position="143"/>
    </location>
</feature>
<dbReference type="SUPFAM" id="SSF81324">
    <property type="entry name" value="Voltage-gated potassium channels"/>
    <property type="match status" value="1"/>
</dbReference>
<keyword evidence="1" id="KW-0812">Transmembrane</keyword>
<feature type="transmembrane region" description="Helical" evidence="1">
    <location>
        <begin position="163"/>
        <end position="181"/>
    </location>
</feature>
<proteinExistence type="predicted"/>
<dbReference type="Proteomes" id="UP000318717">
    <property type="component" value="Unassembled WGS sequence"/>
</dbReference>
<gene>
    <name evidence="3" type="ORF">VIN01S_15960</name>
</gene>
<protein>
    <recommendedName>
        <fullName evidence="2">Potassium channel domain-containing protein</fullName>
    </recommendedName>
</protein>
<sequence length="220" mass="24456">MEKITERDNFLFLFVALVLLLFGCAVLEQFFDRGQDLVLVGLLLCMSASTLGIDRQRKGVRSWFGFLIVLVFISSMASIFEAADLAIVSLVALVVFIGQYLKHATQLILTAPKIDKNQIVGSICIYLMMGLWFAFVQLLLLEILQGGFNGIEHGPWLDNLSRMIYFSFITMTSVGYGGIAPTEPLTRFIAYFEAIAGVFYLAILVSSLVSAGLTQMNERK</sequence>
<dbReference type="Pfam" id="PF07885">
    <property type="entry name" value="Ion_trans_2"/>
    <property type="match status" value="1"/>
</dbReference>
<dbReference type="InterPro" id="IPR013099">
    <property type="entry name" value="K_chnl_dom"/>
</dbReference>
<evidence type="ECO:0000259" key="2">
    <source>
        <dbReference type="Pfam" id="PF07885"/>
    </source>
</evidence>
<feature type="transmembrane region" description="Helical" evidence="1">
    <location>
        <begin position="37"/>
        <end position="53"/>
    </location>
</feature>
<dbReference type="RefSeq" id="WP_141345135.1">
    <property type="nucleotide sequence ID" value="NZ_BJLF01000006.1"/>
</dbReference>
<reference evidence="3 4" key="1">
    <citation type="submission" date="2019-06" db="EMBL/GenBank/DDBJ databases">
        <title>Whole genome shotgun sequence of Vibrio inusitatus NBRC 102082.</title>
        <authorList>
            <person name="Hosoyama A."/>
            <person name="Uohara A."/>
            <person name="Ohji S."/>
            <person name="Ichikawa N."/>
        </authorList>
    </citation>
    <scope>NUCLEOTIDE SEQUENCE [LARGE SCALE GENOMIC DNA]</scope>
    <source>
        <strain evidence="3 4">NBRC 102082</strain>
    </source>
</reference>
<keyword evidence="4" id="KW-1185">Reference proteome</keyword>
<organism evidence="3 4">
    <name type="scientific">Vibrio inusitatus NBRC 102082</name>
    <dbReference type="NCBI Taxonomy" id="1219070"/>
    <lineage>
        <taxon>Bacteria</taxon>
        <taxon>Pseudomonadati</taxon>
        <taxon>Pseudomonadota</taxon>
        <taxon>Gammaproteobacteria</taxon>
        <taxon>Vibrionales</taxon>
        <taxon>Vibrionaceae</taxon>
        <taxon>Vibrio</taxon>
    </lineage>
</organism>
<keyword evidence="1" id="KW-1133">Transmembrane helix</keyword>